<feature type="compositionally biased region" description="Polar residues" evidence="1">
    <location>
        <begin position="275"/>
        <end position="286"/>
    </location>
</feature>
<protein>
    <submittedName>
        <fullName evidence="2">Uncharacterized protein</fullName>
    </submittedName>
</protein>
<gene>
    <name evidence="2" type="ORF">HK105_204687</name>
</gene>
<feature type="region of interest" description="Disordered" evidence="1">
    <location>
        <begin position="37"/>
        <end position="170"/>
    </location>
</feature>
<organism evidence="2 3">
    <name type="scientific">Polyrhizophydium stewartii</name>
    <dbReference type="NCBI Taxonomy" id="2732419"/>
    <lineage>
        <taxon>Eukaryota</taxon>
        <taxon>Fungi</taxon>
        <taxon>Fungi incertae sedis</taxon>
        <taxon>Chytridiomycota</taxon>
        <taxon>Chytridiomycota incertae sedis</taxon>
        <taxon>Chytridiomycetes</taxon>
        <taxon>Rhizophydiales</taxon>
        <taxon>Rhizophydiales incertae sedis</taxon>
        <taxon>Polyrhizophydium</taxon>
    </lineage>
</organism>
<feature type="region of interest" description="Disordered" evidence="1">
    <location>
        <begin position="275"/>
        <end position="308"/>
    </location>
</feature>
<name>A0ABR4N892_9FUNG</name>
<feature type="region of interest" description="Disordered" evidence="1">
    <location>
        <begin position="182"/>
        <end position="257"/>
    </location>
</feature>
<keyword evidence="3" id="KW-1185">Reference proteome</keyword>
<dbReference type="Proteomes" id="UP001527925">
    <property type="component" value="Unassembled WGS sequence"/>
</dbReference>
<evidence type="ECO:0000256" key="1">
    <source>
        <dbReference type="SAM" id="MobiDB-lite"/>
    </source>
</evidence>
<evidence type="ECO:0000313" key="2">
    <source>
        <dbReference type="EMBL" id="KAL2915741.1"/>
    </source>
</evidence>
<feature type="compositionally biased region" description="Pro residues" evidence="1">
    <location>
        <begin position="40"/>
        <end position="49"/>
    </location>
</feature>
<feature type="compositionally biased region" description="Low complexity" evidence="1">
    <location>
        <begin position="242"/>
        <end position="257"/>
    </location>
</feature>
<proteinExistence type="predicted"/>
<evidence type="ECO:0000313" key="3">
    <source>
        <dbReference type="Proteomes" id="UP001527925"/>
    </source>
</evidence>
<feature type="compositionally biased region" description="Low complexity" evidence="1">
    <location>
        <begin position="287"/>
        <end position="302"/>
    </location>
</feature>
<sequence length="532" mass="57094">MPLPAFVVLPPASAKRRSAARSTPSVLRAAAAADEGLLAAPPPASPPPIAGAAEPSSDSDPRAPLAIEDLDRIFGLDGGAQPQPVQYGLGAFGEPRQPAEPPADASRPDLSGGESPMPSAADGGSRSYSSRRAFRWPRAAGRPGHARWASLAGHETLHEPLPEEPPESGELRLSIVYDGQDPEHYLFPDPPFHYQYALDHQHRQHQSRSHGSRHSHQAHAGGDCRVGSHGSDGAPREDELTSSAASISSSKSKMSWFSPRQPWFRSSKTKSVFNTIGQPKSRQPSLTGSTLSSASPVSTSSSEFPRDTLPHSAAHCQCQCHGHAHHQHHHHHHHHHHLHPQEAHASYHHYSLPHHSPHRQLPHDQHATGTSCSQCHAQCHANEGLAPDVWIRTRQGWLPLELLQMPTGAGFFGALAPSGTLRARSSGCDHGPGVSSCLKCGADDFVGFNGRASVLDIMESLMTESTARPAEHHRHHTAPPSLRSRHGFSGPVLPIQTQHESLSSMLSETPVAQTPVGIPVPNHVAGHAATLR</sequence>
<accession>A0ABR4N892</accession>
<feature type="compositionally biased region" description="Basic residues" evidence="1">
    <location>
        <begin position="202"/>
        <end position="217"/>
    </location>
</feature>
<reference evidence="2 3" key="1">
    <citation type="submission" date="2023-09" db="EMBL/GenBank/DDBJ databases">
        <title>Pangenome analysis of Batrachochytrium dendrobatidis and related Chytrids.</title>
        <authorList>
            <person name="Yacoub M.N."/>
            <person name="Stajich J.E."/>
            <person name="James T.Y."/>
        </authorList>
    </citation>
    <scope>NUCLEOTIDE SEQUENCE [LARGE SCALE GENOMIC DNA]</scope>
    <source>
        <strain evidence="2 3">JEL0888</strain>
    </source>
</reference>
<dbReference type="EMBL" id="JADGIZ020000021">
    <property type="protein sequence ID" value="KAL2915741.1"/>
    <property type="molecule type" value="Genomic_DNA"/>
</dbReference>
<comment type="caution">
    <text evidence="2">The sequence shown here is derived from an EMBL/GenBank/DDBJ whole genome shotgun (WGS) entry which is preliminary data.</text>
</comment>
<feature type="region of interest" description="Disordered" evidence="1">
    <location>
        <begin position="465"/>
        <end position="493"/>
    </location>
</feature>